<dbReference type="GO" id="GO:0004615">
    <property type="term" value="F:phosphomannomutase activity"/>
    <property type="evidence" value="ECO:0007669"/>
    <property type="project" value="UniProtKB-EC"/>
</dbReference>
<keyword evidence="5 7" id="KW-0460">Magnesium</keyword>
<dbReference type="PANTHER" id="PTHR42946">
    <property type="entry name" value="PHOSPHOHEXOSE MUTASE"/>
    <property type="match status" value="1"/>
</dbReference>
<keyword evidence="6 12" id="KW-0413">Isomerase</keyword>
<dbReference type="CDD" id="cd03088">
    <property type="entry name" value="ManB"/>
    <property type="match status" value="1"/>
</dbReference>
<feature type="domain" description="Alpha-D-phosphohexomutase alpha/beta/alpha" evidence="10">
    <location>
        <begin position="156"/>
        <end position="253"/>
    </location>
</feature>
<evidence type="ECO:0000313" key="13">
    <source>
        <dbReference type="Proteomes" id="UP000182888"/>
    </source>
</evidence>
<dbReference type="InterPro" id="IPR005844">
    <property type="entry name" value="A-D-PHexomutase_a/b/a-I"/>
</dbReference>
<dbReference type="Pfam" id="PF02880">
    <property type="entry name" value="PGM_PMM_III"/>
    <property type="match status" value="1"/>
</dbReference>
<dbReference type="InterPro" id="IPR005843">
    <property type="entry name" value="A-D-PHexomutase_C"/>
</dbReference>
<evidence type="ECO:0000256" key="3">
    <source>
        <dbReference type="ARBA" id="ARBA00022553"/>
    </source>
</evidence>
<evidence type="ECO:0000256" key="4">
    <source>
        <dbReference type="ARBA" id="ARBA00022723"/>
    </source>
</evidence>
<dbReference type="InterPro" id="IPR005846">
    <property type="entry name" value="A-D-PHexomutase_a/b/a-III"/>
</dbReference>
<dbReference type="EC" id="5.4.2.8" evidence="12"/>
<accession>A0A0K2VWS5</accession>
<dbReference type="GO" id="GO:0005975">
    <property type="term" value="P:carbohydrate metabolic process"/>
    <property type="evidence" value="ECO:0007669"/>
    <property type="project" value="InterPro"/>
</dbReference>
<reference evidence="13" key="1">
    <citation type="submission" date="2014-08" db="EMBL/GenBank/DDBJ databases">
        <authorList>
            <person name="Edwards T."/>
        </authorList>
    </citation>
    <scope>NUCLEOTIDE SEQUENCE [LARGE SCALE GENOMIC DNA]</scope>
</reference>
<dbReference type="GO" id="GO:0000287">
    <property type="term" value="F:magnesium ion binding"/>
    <property type="evidence" value="ECO:0007669"/>
    <property type="project" value="InterPro"/>
</dbReference>
<evidence type="ECO:0000256" key="5">
    <source>
        <dbReference type="ARBA" id="ARBA00022842"/>
    </source>
</evidence>
<dbReference type="Pfam" id="PF00408">
    <property type="entry name" value="PGM_PMM_IV"/>
    <property type="match status" value="1"/>
</dbReference>
<organism evidence="12 13">
    <name type="scientific">Mesorhizobium plurifarium</name>
    <dbReference type="NCBI Taxonomy" id="69974"/>
    <lineage>
        <taxon>Bacteria</taxon>
        <taxon>Pseudomonadati</taxon>
        <taxon>Pseudomonadota</taxon>
        <taxon>Alphaproteobacteria</taxon>
        <taxon>Hyphomicrobiales</taxon>
        <taxon>Phyllobacteriaceae</taxon>
        <taxon>Mesorhizobium</taxon>
    </lineage>
</organism>
<name>A0A0K2VWS5_MESPL</name>
<evidence type="ECO:0000313" key="12">
    <source>
        <dbReference type="EMBL" id="CDX55480.1"/>
    </source>
</evidence>
<protein>
    <submittedName>
        <fullName evidence="12">Phosphomannomutase</fullName>
        <ecNumber evidence="12">5.4.2.8</ecNumber>
    </submittedName>
</protein>
<evidence type="ECO:0000259" key="10">
    <source>
        <dbReference type="Pfam" id="PF02879"/>
    </source>
</evidence>
<dbReference type="InterPro" id="IPR016066">
    <property type="entry name" value="A-D-PHexomutase_CS"/>
</dbReference>
<dbReference type="Pfam" id="PF02879">
    <property type="entry name" value="PGM_PMM_II"/>
    <property type="match status" value="1"/>
</dbReference>
<dbReference type="SUPFAM" id="SSF53738">
    <property type="entry name" value="Phosphoglucomutase, first 3 domains"/>
    <property type="match status" value="3"/>
</dbReference>
<dbReference type="Gene3D" id="3.40.120.10">
    <property type="entry name" value="Alpha-D-Glucose-1,6-Bisphosphate, subunit A, domain 3"/>
    <property type="match status" value="3"/>
</dbReference>
<evidence type="ECO:0000256" key="1">
    <source>
        <dbReference type="ARBA" id="ARBA00001946"/>
    </source>
</evidence>
<comment type="cofactor">
    <cofactor evidence="1">
        <name>Mg(2+)</name>
        <dbReference type="ChEBI" id="CHEBI:18420"/>
    </cofactor>
</comment>
<dbReference type="EMBL" id="CCND01000012">
    <property type="protein sequence ID" value="CDX55480.1"/>
    <property type="molecule type" value="Genomic_DNA"/>
</dbReference>
<evidence type="ECO:0000259" key="8">
    <source>
        <dbReference type="Pfam" id="PF00408"/>
    </source>
</evidence>
<dbReference type="SUPFAM" id="SSF55957">
    <property type="entry name" value="Phosphoglucomutase, C-terminal domain"/>
    <property type="match status" value="1"/>
</dbReference>
<feature type="domain" description="Alpha-D-phosphohexomutase alpha/beta/alpha" evidence="11">
    <location>
        <begin position="258"/>
        <end position="372"/>
    </location>
</feature>
<sequence length="475" mass="50008">MALKFGTSGLRGLVSELRGPPAYTYTAAFLRMLRDRGALNEGSNVYVGRDLRASSPDIAQLVRAAIAKAGQVPVDCGALPTPALALHASSKNAPAIMVTGSHIPDDRNGLKFYRADGEIDKRDERDIVEIHAAMGDSVPSLSAVDHVRLGAEPSQGYMNRFLGFFEKDSLSGLRVGVYQHSCVARDIVVDILRGLGAEAIALGRAESFIPVDTEALRQEDVALLKQWAAAEPFDAIVSTDGDGDRPLVADAAGIFVRGDLVGAITAHFLGADCVVTPVSSNSGLERCGYFARVVRTRVGSPYVIEGIATALAEGGKCVVGFEANGGVLLGSPVEKGERTLPALQTRDSVLPILCVLSAIAKTGRPLAEIAADFRFLAGASGRLEGVPTESSASFLGKLAADATYADRIFSVLGGIANIDNHDGVRITARNGEVVHFRASGNAPELRCYVEAKAESRADELLGWGLALGRAQILES</sequence>
<dbReference type="PANTHER" id="PTHR42946:SF1">
    <property type="entry name" value="PHOSPHOGLUCOMUTASE (ALPHA-D-GLUCOSE-1,6-BISPHOSPHATE-DEPENDENT)"/>
    <property type="match status" value="1"/>
</dbReference>
<evidence type="ECO:0000256" key="2">
    <source>
        <dbReference type="ARBA" id="ARBA00010231"/>
    </source>
</evidence>
<dbReference type="InterPro" id="IPR016055">
    <property type="entry name" value="A-D-PHexomutase_a/b/a-I/II/III"/>
</dbReference>
<feature type="domain" description="Alpha-D-phosphohexomutase alpha/beta/alpha" evidence="9">
    <location>
        <begin position="3"/>
        <end position="130"/>
    </location>
</feature>
<keyword evidence="3" id="KW-0597">Phosphoprotein</keyword>
<dbReference type="InterPro" id="IPR005845">
    <property type="entry name" value="A-D-PHexomutase_a/b/a-II"/>
</dbReference>
<gene>
    <name evidence="12" type="primary">noeK</name>
    <name evidence="12" type="ORF">MPL1032_20139</name>
</gene>
<evidence type="ECO:0000259" key="11">
    <source>
        <dbReference type="Pfam" id="PF02880"/>
    </source>
</evidence>
<comment type="similarity">
    <text evidence="2 7">Belongs to the phosphohexose mutase family.</text>
</comment>
<keyword evidence="4 7" id="KW-0479">Metal-binding</keyword>
<dbReference type="Pfam" id="PF02878">
    <property type="entry name" value="PGM_PMM_I"/>
    <property type="match status" value="1"/>
</dbReference>
<evidence type="ECO:0000256" key="6">
    <source>
        <dbReference type="ARBA" id="ARBA00023235"/>
    </source>
</evidence>
<dbReference type="InterPro" id="IPR050060">
    <property type="entry name" value="Phosphoglucosamine_mutase"/>
</dbReference>
<dbReference type="AlphaFoldDB" id="A0A0K2VWS5"/>
<evidence type="ECO:0000259" key="9">
    <source>
        <dbReference type="Pfam" id="PF02878"/>
    </source>
</evidence>
<proteinExistence type="inferred from homology"/>
<dbReference type="InterPro" id="IPR036900">
    <property type="entry name" value="A-D-PHexomutase_C_sf"/>
</dbReference>
<feature type="domain" description="Alpha-D-phosphohexomutase C-terminal" evidence="8">
    <location>
        <begin position="420"/>
        <end position="460"/>
    </location>
</feature>
<evidence type="ECO:0000256" key="7">
    <source>
        <dbReference type="RuleBase" id="RU004326"/>
    </source>
</evidence>
<dbReference type="Proteomes" id="UP000182888">
    <property type="component" value="Unassembled WGS sequence"/>
</dbReference>
<dbReference type="PROSITE" id="PS00710">
    <property type="entry name" value="PGM_PMM"/>
    <property type="match status" value="1"/>
</dbReference>
<dbReference type="Gene3D" id="3.30.310.50">
    <property type="entry name" value="Alpha-D-phosphohexomutase, C-terminal domain"/>
    <property type="match status" value="1"/>
</dbReference>